<accession>A0ABV7CAD1</accession>
<comment type="caution">
    <text evidence="1">The sequence shown here is derived from an EMBL/GenBank/DDBJ whole genome shotgun (WGS) entry which is preliminary data.</text>
</comment>
<organism evidence="1 2">
    <name type="scientific">Vibrio zhugei</name>
    <dbReference type="NCBI Taxonomy" id="2479546"/>
    <lineage>
        <taxon>Bacteria</taxon>
        <taxon>Pseudomonadati</taxon>
        <taxon>Pseudomonadota</taxon>
        <taxon>Gammaproteobacteria</taxon>
        <taxon>Vibrionales</taxon>
        <taxon>Vibrionaceae</taxon>
        <taxon>Vibrio</taxon>
    </lineage>
</organism>
<keyword evidence="2" id="KW-1185">Reference proteome</keyword>
<dbReference type="EMBL" id="JBHRSE010000038">
    <property type="protein sequence ID" value="MFC3023330.1"/>
    <property type="molecule type" value="Genomic_DNA"/>
</dbReference>
<proteinExistence type="predicted"/>
<sequence length="214" mass="24432">MELQFLDERVSRLQAIRSEANCKSVSYLVENIVQKIHDITSVVFLLNSYGDGFISEHFSQHQSRTCAQEYNNESNNIEERPPADYINTAQMMMRQISIDSLGLALKTLPDVINNDILARDIDEIRLENINEKLSILIDLSHVDGDVSFTNEWLDSSWLSPIKQHTAEHNEPLVEALSNYSYALSMWLTASQNTLALLKEHIPFGLSDVENRHTI</sequence>
<dbReference type="RefSeq" id="WP_123014107.1">
    <property type="nucleotide sequence ID" value="NZ_AP024912.1"/>
</dbReference>
<protein>
    <submittedName>
        <fullName evidence="1">Uncharacterized protein</fullName>
    </submittedName>
</protein>
<reference evidence="2" key="1">
    <citation type="journal article" date="2019" name="Int. J. Syst. Evol. Microbiol.">
        <title>The Global Catalogue of Microorganisms (GCM) 10K type strain sequencing project: providing services to taxonomists for standard genome sequencing and annotation.</title>
        <authorList>
            <consortium name="The Broad Institute Genomics Platform"/>
            <consortium name="The Broad Institute Genome Sequencing Center for Infectious Disease"/>
            <person name="Wu L."/>
            <person name="Ma J."/>
        </authorList>
    </citation>
    <scope>NUCLEOTIDE SEQUENCE [LARGE SCALE GENOMIC DNA]</scope>
    <source>
        <strain evidence="2">KCTC 62784</strain>
    </source>
</reference>
<gene>
    <name evidence="1" type="ORF">ACFODT_05785</name>
</gene>
<name>A0ABV7CAD1_9VIBR</name>
<evidence type="ECO:0000313" key="1">
    <source>
        <dbReference type="EMBL" id="MFC3023330.1"/>
    </source>
</evidence>
<evidence type="ECO:0000313" key="2">
    <source>
        <dbReference type="Proteomes" id="UP001595384"/>
    </source>
</evidence>
<dbReference type="Proteomes" id="UP001595384">
    <property type="component" value="Unassembled WGS sequence"/>
</dbReference>